<dbReference type="Gene3D" id="3.30.1330.40">
    <property type="entry name" value="RutC-like"/>
    <property type="match status" value="1"/>
</dbReference>
<dbReference type="SUPFAM" id="SSF55298">
    <property type="entry name" value="YjgF-like"/>
    <property type="match status" value="1"/>
</dbReference>
<dbReference type="Pfam" id="PF01042">
    <property type="entry name" value="Ribonuc_L-PSP"/>
    <property type="match status" value="1"/>
</dbReference>
<accession>A0A8A4TTN4</accession>
<dbReference type="KEGG" id="scor:J3U87_10470"/>
<dbReference type="PANTHER" id="PTHR43857:SF1">
    <property type="entry name" value="YJGH FAMILY PROTEIN"/>
    <property type="match status" value="1"/>
</dbReference>
<dbReference type="RefSeq" id="WP_237382988.1">
    <property type="nucleotide sequence ID" value="NZ_CP071793.1"/>
</dbReference>
<dbReference type="EMBL" id="CP071793">
    <property type="protein sequence ID" value="QTD52890.1"/>
    <property type="molecule type" value="Genomic_DNA"/>
</dbReference>
<dbReference type="AlphaFoldDB" id="A0A8A4TTN4"/>
<organism evidence="1 2">
    <name type="scientific">Sulfidibacter corallicola</name>
    <dbReference type="NCBI Taxonomy" id="2818388"/>
    <lineage>
        <taxon>Bacteria</taxon>
        <taxon>Pseudomonadati</taxon>
        <taxon>Acidobacteriota</taxon>
        <taxon>Holophagae</taxon>
        <taxon>Acanthopleuribacterales</taxon>
        <taxon>Acanthopleuribacteraceae</taxon>
        <taxon>Sulfidibacter</taxon>
    </lineage>
</organism>
<dbReference type="InterPro" id="IPR006175">
    <property type="entry name" value="YjgF/YER057c/UK114"/>
</dbReference>
<dbReference type="InterPro" id="IPR035959">
    <property type="entry name" value="RutC-like_sf"/>
</dbReference>
<dbReference type="PANTHER" id="PTHR43857">
    <property type="entry name" value="BLR7761 PROTEIN"/>
    <property type="match status" value="1"/>
</dbReference>
<protein>
    <submittedName>
        <fullName evidence="1">RidA family protein</fullName>
    </submittedName>
</protein>
<dbReference type="Proteomes" id="UP000663929">
    <property type="component" value="Chromosome"/>
</dbReference>
<sequence>MTRQSVSSGAKWESIVGYCRAVRSGPVIHVAGTTATDSEGHVVGHGDAAAQTRYIFDVIARALNELGADLRHVTRTRMFVTDIAQWEAIGRVHGEIFGEIRPAATMVEVSKLIDPRHLIEIEVDAVVDK</sequence>
<evidence type="ECO:0000313" key="2">
    <source>
        <dbReference type="Proteomes" id="UP000663929"/>
    </source>
</evidence>
<proteinExistence type="predicted"/>
<name>A0A8A4TTN4_SULCO</name>
<evidence type="ECO:0000313" key="1">
    <source>
        <dbReference type="EMBL" id="QTD52890.1"/>
    </source>
</evidence>
<gene>
    <name evidence="1" type="ORF">J3U87_10470</name>
</gene>
<reference evidence="1" key="1">
    <citation type="submission" date="2021-03" db="EMBL/GenBank/DDBJ databases">
        <title>Acanthopleuribacteraceae sp. M133.</title>
        <authorList>
            <person name="Wang G."/>
        </authorList>
    </citation>
    <scope>NUCLEOTIDE SEQUENCE</scope>
    <source>
        <strain evidence="1">M133</strain>
    </source>
</reference>
<keyword evidence="2" id="KW-1185">Reference proteome</keyword>
<dbReference type="CDD" id="cd06154">
    <property type="entry name" value="YjgF_YER057c_UK114_like_6"/>
    <property type="match status" value="1"/>
</dbReference>